<name>A0A427HRI4_ECTOL</name>
<evidence type="ECO:0000313" key="2">
    <source>
        <dbReference type="Proteomes" id="UP000272833"/>
    </source>
</evidence>
<dbReference type="RefSeq" id="WP_125874077.1">
    <property type="nucleotide sequence ID" value="NZ_RHRS01000017.1"/>
</dbReference>
<organism evidence="1 2">
    <name type="scientific">Ectopseudomonas oleovorans</name>
    <name type="common">Pseudomonas oleovorans</name>
    <dbReference type="NCBI Taxonomy" id="301"/>
    <lineage>
        <taxon>Bacteria</taxon>
        <taxon>Pseudomonadati</taxon>
        <taxon>Pseudomonadota</taxon>
        <taxon>Gammaproteobacteria</taxon>
        <taxon>Pseudomonadales</taxon>
        <taxon>Pseudomonadaceae</taxon>
        <taxon>Ectopseudomonas</taxon>
    </lineage>
</organism>
<dbReference type="NCBIfam" id="TIGR03950">
    <property type="entry name" value="sidero_Fe_reduc"/>
    <property type="match status" value="1"/>
</dbReference>
<dbReference type="Proteomes" id="UP000272833">
    <property type="component" value="Unassembled WGS sequence"/>
</dbReference>
<gene>
    <name evidence="1" type="ORF">EGJ44_08560</name>
</gene>
<dbReference type="InterPro" id="IPR023998">
    <property type="entry name" value="FCR-like"/>
</dbReference>
<sequence length="248" mass="27951">MHDLHHLLDVISRSLPGLQGRIGHAGADLLVCGSEGNAQRIATLYQHWRQAHPEAGLHYWTVRSWTYLVWQPIYLTLLGVHLAQRMPSLSTLGQDVQSGVVLGFCLPDHCPQRAAEDELINLAGSQLADLLRRQHVEFCQVQSIHGKLAQRLAADFVLAALLLVQRQLTLDNQQLRALAARWLEVLGLRGGSDLLEVRLDDGRDCLALERKACCQHFRRCDGELCNTCPKLRRDERLLRLREELALAC</sequence>
<proteinExistence type="predicted"/>
<accession>A0A427HRI4</accession>
<dbReference type="AlphaFoldDB" id="A0A427HRI4"/>
<comment type="caution">
    <text evidence="1">The sequence shown here is derived from an EMBL/GenBank/DDBJ whole genome shotgun (WGS) entry which is preliminary data.</text>
</comment>
<evidence type="ECO:0000313" key="1">
    <source>
        <dbReference type="EMBL" id="RRW37328.1"/>
    </source>
</evidence>
<reference evidence="1 2" key="1">
    <citation type="submission" date="2018-10" db="EMBL/GenBank/DDBJ databases">
        <title>Transmission dynamics of multidrug resistant bacteria on intensive care unit surfaces.</title>
        <authorList>
            <person name="D'Souza A.W."/>
            <person name="Potter R.F."/>
            <person name="Wallace M."/>
            <person name="Shupe A."/>
            <person name="Patel S."/>
            <person name="Sun S."/>
            <person name="Gul D."/>
            <person name="Kwon J.H."/>
            <person name="Andleeb S."/>
            <person name="Burnham C.-A.D."/>
            <person name="Dantas G."/>
        </authorList>
    </citation>
    <scope>NUCLEOTIDE SEQUENCE [LARGE SCALE GENOMIC DNA]</scope>
    <source>
        <strain evidence="1 2">PO_271</strain>
    </source>
</reference>
<dbReference type="EMBL" id="RHRS01000017">
    <property type="protein sequence ID" value="RRW37328.1"/>
    <property type="molecule type" value="Genomic_DNA"/>
</dbReference>
<protein>
    <submittedName>
        <fullName evidence="1">Siderophore ferric iron reductase</fullName>
    </submittedName>
</protein>